<dbReference type="EC" id="2.1.-.-" evidence="3"/>
<dbReference type="Gene3D" id="3.40.50.150">
    <property type="entry name" value="Vaccinia Virus protein VP39"/>
    <property type="match status" value="1"/>
</dbReference>
<organism evidence="3">
    <name type="scientific">Nakamurella sp. A5-74</name>
    <dbReference type="NCBI Taxonomy" id="3158264"/>
    <lineage>
        <taxon>Bacteria</taxon>
        <taxon>Bacillati</taxon>
        <taxon>Actinomycetota</taxon>
        <taxon>Actinomycetes</taxon>
        <taxon>Nakamurellales</taxon>
        <taxon>Nakamurellaceae</taxon>
        <taxon>Nakamurella</taxon>
    </lineage>
</organism>
<evidence type="ECO:0000256" key="1">
    <source>
        <dbReference type="SAM" id="MobiDB-lite"/>
    </source>
</evidence>
<sequence>MNGPLDPEPTDAEPTDTAPTGTALMDNAPTAAADFYTGIVAEVYDALRSTSFGAERYLDFVRRVGEPALELGCGDEGPFLELAAQGIDIEGVDSSQDMLDRCAVHAAARGFTVITHCQPMESLALQRRYRSIYLAGPTFNLVPDDELAGRALGRIAAHLEPGGEVLVPLWIPAATPSEQFGQTRTATTSDGATARYIVDSECYDTAARTRSTSTTYELDDGVRTTRVDREWIIHWHTPEGFDALSRSAGLAAEISPVENGEFTALLRHAGAGFS</sequence>
<dbReference type="Pfam" id="PF13649">
    <property type="entry name" value="Methyltransf_25"/>
    <property type="match status" value="1"/>
</dbReference>
<feature type="region of interest" description="Disordered" evidence="1">
    <location>
        <begin position="1"/>
        <end position="24"/>
    </location>
</feature>
<dbReference type="EMBL" id="CP159218">
    <property type="protein sequence ID" value="XCG64945.1"/>
    <property type="molecule type" value="Genomic_DNA"/>
</dbReference>
<dbReference type="InterPro" id="IPR041698">
    <property type="entry name" value="Methyltransf_25"/>
</dbReference>
<dbReference type="CDD" id="cd02440">
    <property type="entry name" value="AdoMet_MTases"/>
    <property type="match status" value="1"/>
</dbReference>
<keyword evidence="3" id="KW-0489">Methyltransferase</keyword>
<feature type="domain" description="Methyltransferase" evidence="2">
    <location>
        <begin position="69"/>
        <end position="163"/>
    </location>
</feature>
<gene>
    <name evidence="3" type="ORF">ABLG96_06480</name>
</gene>
<keyword evidence="3" id="KW-0808">Transferase</keyword>
<evidence type="ECO:0000313" key="3">
    <source>
        <dbReference type="EMBL" id="XCG64945.1"/>
    </source>
</evidence>
<reference evidence="3" key="1">
    <citation type="submission" date="2024-05" db="EMBL/GenBank/DDBJ databases">
        <authorList>
            <person name="Cai S.Y."/>
            <person name="Jin L.M."/>
            <person name="Li H.R."/>
        </authorList>
    </citation>
    <scope>NUCLEOTIDE SEQUENCE</scope>
    <source>
        <strain evidence="3">A5-74</strain>
    </source>
</reference>
<dbReference type="InterPro" id="IPR029063">
    <property type="entry name" value="SAM-dependent_MTases_sf"/>
</dbReference>
<dbReference type="SUPFAM" id="SSF53335">
    <property type="entry name" value="S-adenosyl-L-methionine-dependent methyltransferases"/>
    <property type="match status" value="1"/>
</dbReference>
<name>A0AAU8DVQ9_9ACTN</name>
<accession>A0AAU8DVQ9</accession>
<dbReference type="RefSeq" id="WP_353650556.1">
    <property type="nucleotide sequence ID" value="NZ_CP159218.1"/>
</dbReference>
<protein>
    <submittedName>
        <fullName evidence="3">Class I SAM-dependent methyltransferase</fullName>
        <ecNumber evidence="3">2.1.-.-</ecNumber>
    </submittedName>
</protein>
<dbReference type="GO" id="GO:0008168">
    <property type="term" value="F:methyltransferase activity"/>
    <property type="evidence" value="ECO:0007669"/>
    <property type="project" value="UniProtKB-KW"/>
</dbReference>
<dbReference type="AlphaFoldDB" id="A0AAU8DVQ9"/>
<dbReference type="GO" id="GO:0032259">
    <property type="term" value="P:methylation"/>
    <property type="evidence" value="ECO:0007669"/>
    <property type="project" value="UniProtKB-KW"/>
</dbReference>
<dbReference type="Gene3D" id="2.20.130.10">
    <property type="entry name" value="CAC2371-like domains"/>
    <property type="match status" value="1"/>
</dbReference>
<proteinExistence type="predicted"/>
<evidence type="ECO:0000259" key="2">
    <source>
        <dbReference type="Pfam" id="PF13649"/>
    </source>
</evidence>